<dbReference type="AlphaFoldDB" id="S8DMK4"/>
<dbReference type="EMBL" id="KE504468">
    <property type="protein sequence ID" value="EPS92573.1"/>
    <property type="molecule type" value="Genomic_DNA"/>
</dbReference>
<accession>S8DMK4</accession>
<dbReference type="EMBL" id="KE504436">
    <property type="protein sequence ID" value="EPS92613.1"/>
    <property type="molecule type" value="Genomic_DNA"/>
</dbReference>
<protein>
    <submittedName>
        <fullName evidence="1">Uncharacterized protein</fullName>
    </submittedName>
</protein>
<evidence type="ECO:0000313" key="2">
    <source>
        <dbReference type="EMBL" id="EPS92613.1"/>
    </source>
</evidence>
<reference evidence="1" key="2">
    <citation type="submission" date="2013-06" db="EMBL/GenBank/DDBJ databases">
        <authorList>
            <consortium name="DOE Joint Genome Institute"/>
            <person name="Riley R."/>
            <person name="Floudas D."/>
            <person name="Binder M."/>
            <person name="Barry K."/>
            <person name="Blanchette R.A."/>
            <person name="Henrissat B."/>
            <person name="Martinez A.T."/>
            <person name="Otillar R."/>
            <person name="Spatafora J.W."/>
            <person name="Yadav J.S."/>
            <person name="Aerts A."/>
            <person name="Benoit I."/>
            <person name="Boyd A."/>
            <person name="Carlson A."/>
            <person name="Copeland A."/>
            <person name="Coutinho P.M."/>
            <person name="De Vries R.P."/>
            <person name="Ferreira P."/>
            <person name="Findley K."/>
            <person name="Foster B."/>
            <person name="Gaskell J."/>
            <person name="Glotzer D."/>
            <person name="Gorecki P."/>
            <person name="Heitman J."/>
            <person name="Hesse C."/>
            <person name="Hori C."/>
            <person name="Igarashi K."/>
            <person name="Jurgens J.A."/>
            <person name="Kallen N."/>
            <person name="Kersten P."/>
            <person name="Kohler A."/>
            <person name="Kues U."/>
            <person name="Kumar T.K."/>
            <person name="Kuo A."/>
            <person name="LaButti K."/>
            <person name="Larrondo L.F."/>
            <person name="Lindquist E."/>
            <person name="Ling A."/>
            <person name="Lombard V."/>
            <person name="Lucas S."/>
            <person name="Lundell T."/>
            <person name="Martin R."/>
            <person name="McLaughlin D.J."/>
            <person name="Morgenstern I."/>
            <person name="Morin E."/>
            <person name="Murat C."/>
            <person name="Nagy L.G."/>
            <person name="Nolan M."/>
            <person name="Ohm R.A."/>
            <person name="Patyshakuliyeva A."/>
            <person name="Rokas A."/>
            <person name="Ruiz-Duenas F.J."/>
            <person name="Sabat G."/>
            <person name="Salamov A."/>
            <person name="Samejima M."/>
            <person name="Schmutz J."/>
            <person name="Slot J.C."/>
            <person name="St John F."/>
            <person name="Stenlid J."/>
            <person name="Sun H."/>
            <person name="Sun S."/>
            <person name="Syed K."/>
            <person name="Tsang A."/>
            <person name="Wiebenga A."/>
            <person name="Young D."/>
            <person name="Pisabarro A."/>
            <person name="Eastwood D.C."/>
            <person name="Martin F."/>
            <person name="Cullen D."/>
            <person name="Hibbett D.S."/>
            <person name="Grigoriev I.V."/>
        </authorList>
    </citation>
    <scope>NUCLEOTIDE SEQUENCE</scope>
    <source>
        <strain evidence="1">FP-58527 SS1</strain>
    </source>
</reference>
<evidence type="ECO:0000313" key="1">
    <source>
        <dbReference type="EMBL" id="EPS92573.1"/>
    </source>
</evidence>
<evidence type="ECO:0000313" key="3">
    <source>
        <dbReference type="Proteomes" id="UP000015241"/>
    </source>
</evidence>
<organism evidence="1 3">
    <name type="scientific">Fomitopsis schrenkii</name>
    <name type="common">Brown rot fungus</name>
    <dbReference type="NCBI Taxonomy" id="2126942"/>
    <lineage>
        <taxon>Eukaryota</taxon>
        <taxon>Fungi</taxon>
        <taxon>Dikarya</taxon>
        <taxon>Basidiomycota</taxon>
        <taxon>Agaricomycotina</taxon>
        <taxon>Agaricomycetes</taxon>
        <taxon>Polyporales</taxon>
        <taxon>Fomitopsis</taxon>
    </lineage>
</organism>
<name>S8DMK4_FOMSC</name>
<proteinExistence type="predicted"/>
<sequence length="192" mass="22029">MNEEGWKSRTSLSYGPKETAPLVSHSRVTRLDLGALTCMSASRHVRRIWSRSVQNRYEHACKIVGRWTLLNTGGLSVSRGSLMEGIDAQARPLGLRAARRREHLRDGGCERLAWGRSADTLMGRREPHSHHRMLGMYGVREVEIEARNRVRDGLHIGIENGIRDRVESGIEMRFVLNRIHKWMYKCTENTVE</sequence>
<gene>
    <name evidence="2" type="ORF">FOMPIDRAFT_1020958</name>
    <name evidence="1" type="ORF">FOMPIDRAFT_1020977</name>
</gene>
<dbReference type="HOGENOM" id="CLU_1415195_0_0_1"/>
<reference evidence="1 3" key="1">
    <citation type="journal article" date="2012" name="Science">
        <title>The Paleozoic origin of enzymatic lignin decomposition reconstructed from 31 fungal genomes.</title>
        <authorList>
            <person name="Floudas D."/>
            <person name="Binder M."/>
            <person name="Riley R."/>
            <person name="Barry K."/>
            <person name="Blanchette R.A."/>
            <person name="Henrissat B."/>
            <person name="Martinez A.T."/>
            <person name="Otillar R."/>
            <person name="Spatafora J.W."/>
            <person name="Yadav J.S."/>
            <person name="Aerts A."/>
            <person name="Benoit I."/>
            <person name="Boyd A."/>
            <person name="Carlson A."/>
            <person name="Copeland A."/>
            <person name="Coutinho P.M."/>
            <person name="de Vries R.P."/>
            <person name="Ferreira P."/>
            <person name="Findley K."/>
            <person name="Foster B."/>
            <person name="Gaskell J."/>
            <person name="Glotzer D."/>
            <person name="Gorecki P."/>
            <person name="Heitman J."/>
            <person name="Hesse C."/>
            <person name="Hori C."/>
            <person name="Igarashi K."/>
            <person name="Jurgens J.A."/>
            <person name="Kallen N."/>
            <person name="Kersten P."/>
            <person name="Kohler A."/>
            <person name="Kuees U."/>
            <person name="Kumar T.K.A."/>
            <person name="Kuo A."/>
            <person name="LaButti K."/>
            <person name="Larrondo L.F."/>
            <person name="Lindquist E."/>
            <person name="Ling A."/>
            <person name="Lombard V."/>
            <person name="Lucas S."/>
            <person name="Lundell T."/>
            <person name="Martin R."/>
            <person name="McLaughlin D.J."/>
            <person name="Morgenstern I."/>
            <person name="Morin E."/>
            <person name="Murat C."/>
            <person name="Nagy L.G."/>
            <person name="Nolan M."/>
            <person name="Ohm R.A."/>
            <person name="Patyshakuliyeva A."/>
            <person name="Rokas A."/>
            <person name="Ruiz-Duenas F.J."/>
            <person name="Sabat G."/>
            <person name="Salamov A."/>
            <person name="Samejima M."/>
            <person name="Schmutz J."/>
            <person name="Slot J.C."/>
            <person name="St John F."/>
            <person name="Stenlid J."/>
            <person name="Sun H."/>
            <person name="Sun S."/>
            <person name="Syed K."/>
            <person name="Tsang A."/>
            <person name="Wiebenga A."/>
            <person name="Young D."/>
            <person name="Pisabarro A."/>
            <person name="Eastwood D.C."/>
            <person name="Martin F."/>
            <person name="Cullen D."/>
            <person name="Grigoriev I.V."/>
            <person name="Hibbett D.S."/>
        </authorList>
    </citation>
    <scope>NUCLEOTIDE SEQUENCE</scope>
    <source>
        <strain evidence="3">FP-58527</strain>
        <strain evidence="1">FP-58527 SS1</strain>
    </source>
</reference>
<keyword evidence="3" id="KW-1185">Reference proteome</keyword>
<dbReference type="Proteomes" id="UP000015241">
    <property type="component" value="Unassembled WGS sequence"/>
</dbReference>